<evidence type="ECO:0000313" key="2">
    <source>
        <dbReference type="EMBL" id="AVP97179.1"/>
    </source>
</evidence>
<organism evidence="2 3">
    <name type="scientific">Ahniella affigens</name>
    <dbReference type="NCBI Taxonomy" id="2021234"/>
    <lineage>
        <taxon>Bacteria</taxon>
        <taxon>Pseudomonadati</taxon>
        <taxon>Pseudomonadota</taxon>
        <taxon>Gammaproteobacteria</taxon>
        <taxon>Lysobacterales</taxon>
        <taxon>Rhodanobacteraceae</taxon>
        <taxon>Ahniella</taxon>
    </lineage>
</organism>
<evidence type="ECO:0000313" key="3">
    <source>
        <dbReference type="Proteomes" id="UP000241074"/>
    </source>
</evidence>
<dbReference type="InterPro" id="IPR018060">
    <property type="entry name" value="HTH_AraC"/>
</dbReference>
<protein>
    <recommendedName>
        <fullName evidence="1">HTH araC/xylS-type domain-containing protein</fullName>
    </recommendedName>
</protein>
<sequence length="76" mass="8224">MDSRAIGQVGRAVAFIRLSTFHASGWSTANGVSADVANGYRQRPDCRGGMSPERVAERIGYTSSTTFSMAFRRHVG</sequence>
<dbReference type="Proteomes" id="UP000241074">
    <property type="component" value="Chromosome"/>
</dbReference>
<dbReference type="AlphaFoldDB" id="A0A2P1PQR4"/>
<reference evidence="2 3" key="2">
    <citation type="submission" date="2018-03" db="EMBL/GenBank/DDBJ databases">
        <authorList>
            <person name="Keele B.F."/>
        </authorList>
    </citation>
    <scope>NUCLEOTIDE SEQUENCE [LARGE SCALE GENOMIC DNA]</scope>
    <source>
        <strain evidence="2 3">D13</strain>
    </source>
</reference>
<proteinExistence type="predicted"/>
<reference evidence="2 3" key="1">
    <citation type="submission" date="2018-03" db="EMBL/GenBank/DDBJ databases">
        <title>Ahniella affigens gen. nov., sp. nov., a gammaproteobacterium isolated from sandy soil near a stream.</title>
        <authorList>
            <person name="Ko Y."/>
            <person name="Kim J.-H."/>
        </authorList>
    </citation>
    <scope>NUCLEOTIDE SEQUENCE [LARGE SCALE GENOMIC DNA]</scope>
    <source>
        <strain evidence="2 3">D13</strain>
    </source>
</reference>
<dbReference type="EMBL" id="CP027860">
    <property type="protein sequence ID" value="AVP97179.1"/>
    <property type="molecule type" value="Genomic_DNA"/>
</dbReference>
<name>A0A2P1PQR4_9GAMM</name>
<evidence type="ECO:0000259" key="1">
    <source>
        <dbReference type="PROSITE" id="PS01124"/>
    </source>
</evidence>
<gene>
    <name evidence="2" type="ORF">C7S18_08220</name>
</gene>
<dbReference type="GO" id="GO:0043565">
    <property type="term" value="F:sequence-specific DNA binding"/>
    <property type="evidence" value="ECO:0007669"/>
    <property type="project" value="InterPro"/>
</dbReference>
<feature type="domain" description="HTH araC/xylS-type" evidence="1">
    <location>
        <begin position="55"/>
        <end position="76"/>
    </location>
</feature>
<dbReference type="GO" id="GO:0003700">
    <property type="term" value="F:DNA-binding transcription factor activity"/>
    <property type="evidence" value="ECO:0007669"/>
    <property type="project" value="InterPro"/>
</dbReference>
<dbReference type="KEGG" id="xba:C7S18_08220"/>
<accession>A0A2P1PQR4</accession>
<dbReference type="PROSITE" id="PS01124">
    <property type="entry name" value="HTH_ARAC_FAMILY_2"/>
    <property type="match status" value="1"/>
</dbReference>
<keyword evidence="3" id="KW-1185">Reference proteome</keyword>